<dbReference type="EMBL" id="JBHUON010000012">
    <property type="protein sequence ID" value="MFD2865253.1"/>
    <property type="molecule type" value="Genomic_DNA"/>
</dbReference>
<evidence type="ECO:0000313" key="2">
    <source>
        <dbReference type="Proteomes" id="UP001597601"/>
    </source>
</evidence>
<protein>
    <recommendedName>
        <fullName evidence="3">Lipoprotein</fullName>
    </recommendedName>
</protein>
<evidence type="ECO:0008006" key="3">
    <source>
        <dbReference type="Google" id="ProtNLM"/>
    </source>
</evidence>
<accession>A0ABW5XPS7</accession>
<name>A0ABW5XPS7_9SPHI</name>
<organism evidence="1 2">
    <name type="scientific">Mucilaginibacter antarcticus</name>
    <dbReference type="NCBI Taxonomy" id="1855725"/>
    <lineage>
        <taxon>Bacteria</taxon>
        <taxon>Pseudomonadati</taxon>
        <taxon>Bacteroidota</taxon>
        <taxon>Sphingobacteriia</taxon>
        <taxon>Sphingobacteriales</taxon>
        <taxon>Sphingobacteriaceae</taxon>
        <taxon>Mucilaginibacter</taxon>
    </lineage>
</organism>
<evidence type="ECO:0000313" key="1">
    <source>
        <dbReference type="EMBL" id="MFD2865253.1"/>
    </source>
</evidence>
<comment type="caution">
    <text evidence="1">The sequence shown here is derived from an EMBL/GenBank/DDBJ whole genome shotgun (WGS) entry which is preliminary data.</text>
</comment>
<reference evidence="2" key="1">
    <citation type="journal article" date="2019" name="Int. J. Syst. Evol. Microbiol.">
        <title>The Global Catalogue of Microorganisms (GCM) 10K type strain sequencing project: providing services to taxonomists for standard genome sequencing and annotation.</title>
        <authorList>
            <consortium name="The Broad Institute Genomics Platform"/>
            <consortium name="The Broad Institute Genome Sequencing Center for Infectious Disease"/>
            <person name="Wu L."/>
            <person name="Ma J."/>
        </authorList>
    </citation>
    <scope>NUCLEOTIDE SEQUENCE [LARGE SCALE GENOMIC DNA]</scope>
    <source>
        <strain evidence="2">KCTC 52232</strain>
    </source>
</reference>
<gene>
    <name evidence="1" type="ORF">ACFSYC_11200</name>
</gene>
<proteinExistence type="predicted"/>
<sequence length="228" mass="25611">MKKLLLLCLVALTACNSKPKTPFEILKSEKIKDGIRLDVQVHNRISKPDLIAIACYLRNDSADYKTLQVDYILPGQSHKNKGGVTVYATATYHDKALVVPADTIRDKNNDLLGFEFVGFSPEQAKKMLTIEHQEMTGKHINGRFLDDATKTTTIIYEDKHNDNQLYILELDADGQVVSAIQPMEVTVKGVKKMVVSREGDYMTLKDSILTMYSGANMNQPFRSLKQSL</sequence>
<dbReference type="Proteomes" id="UP001597601">
    <property type="component" value="Unassembled WGS sequence"/>
</dbReference>
<dbReference type="RefSeq" id="WP_377127250.1">
    <property type="nucleotide sequence ID" value="NZ_JBHUON010000012.1"/>
</dbReference>
<dbReference type="PROSITE" id="PS51257">
    <property type="entry name" value="PROKAR_LIPOPROTEIN"/>
    <property type="match status" value="1"/>
</dbReference>
<keyword evidence="2" id="KW-1185">Reference proteome</keyword>